<proteinExistence type="inferred from homology"/>
<dbReference type="Proteomes" id="UP000222366">
    <property type="component" value="Unassembled WGS sequence"/>
</dbReference>
<feature type="domain" description="FAD dependent oxidoreductase" evidence="3">
    <location>
        <begin position="57"/>
        <end position="453"/>
    </location>
</feature>
<sequence>MQISRRKLLLGVGAAGVLASGASALVPMVRRDGKFIVTKSRALPVDGTSGELPKEADAVIIGGGIQGVLTAINLAERGMSVTLFEKGAIAGEQSGRAYSQVISYKTSPEIFPLHHYSKKLWRGMNEKIGADTSYRTQGRVEVPSSEEDLARSIDWIISARETAGFGTPLNTRIIGGNELTKRLANAKTPWKIAGFEEDSGSVDPETGVPVLAQYAKKIGVKIFTHCAVRGIETAGGKVSGVVTERGSVKAPSVVLAGGIWSRLFMGNLGVDIPTLNVYLSQQRVSGAPGAPRGNVHLPNGIHFREQADGTYAVAPRIFTSSIVKDSFLLGSQFSHLLGGGELPLKFKLGEDLFNSFNIATQWGLDEVTPFETHRIATATQNNEHLDGVFERMKAEFPVFKNSEIVERWGAVVSPTADELPIISEVEKYPGLVINTATIWGMSEGPASSEVTADILTGKTPIIDPAPFSLSRFNS</sequence>
<dbReference type="PANTHER" id="PTHR13847:SF280">
    <property type="entry name" value="D-AMINO ACID DEHYDROGENASE"/>
    <property type="match status" value="1"/>
</dbReference>
<name>A0A2D0KWG4_9GAMM</name>
<evidence type="ECO:0000256" key="1">
    <source>
        <dbReference type="ARBA" id="ARBA00009410"/>
    </source>
</evidence>
<protein>
    <submittedName>
        <fullName evidence="4">FAD-dependent oxidoreductase</fullName>
    </submittedName>
</protein>
<keyword evidence="5" id="KW-1185">Reference proteome</keyword>
<dbReference type="EMBL" id="NJAJ01000002">
    <property type="protein sequence ID" value="PHM67645.1"/>
    <property type="molecule type" value="Genomic_DNA"/>
</dbReference>
<dbReference type="Gene3D" id="3.30.9.10">
    <property type="entry name" value="D-Amino Acid Oxidase, subunit A, domain 2"/>
    <property type="match status" value="2"/>
</dbReference>
<dbReference type="GO" id="GO:0005737">
    <property type="term" value="C:cytoplasm"/>
    <property type="evidence" value="ECO:0007669"/>
    <property type="project" value="TreeGrafter"/>
</dbReference>
<dbReference type="AlphaFoldDB" id="A0A2D0KWG4"/>
<evidence type="ECO:0000313" key="4">
    <source>
        <dbReference type="EMBL" id="PHM67645.1"/>
    </source>
</evidence>
<evidence type="ECO:0000259" key="3">
    <source>
        <dbReference type="Pfam" id="PF01266"/>
    </source>
</evidence>
<dbReference type="SUPFAM" id="SSF51905">
    <property type="entry name" value="FAD/NAD(P)-binding domain"/>
    <property type="match status" value="1"/>
</dbReference>
<organism evidence="4 5">
    <name type="scientific">Xenorhabdus stockiae</name>
    <dbReference type="NCBI Taxonomy" id="351614"/>
    <lineage>
        <taxon>Bacteria</taxon>
        <taxon>Pseudomonadati</taxon>
        <taxon>Pseudomonadota</taxon>
        <taxon>Gammaproteobacteria</taxon>
        <taxon>Enterobacterales</taxon>
        <taxon>Morganellaceae</taxon>
        <taxon>Xenorhabdus</taxon>
    </lineage>
</organism>
<dbReference type="GO" id="GO:0005886">
    <property type="term" value="C:plasma membrane"/>
    <property type="evidence" value="ECO:0007669"/>
    <property type="project" value="TreeGrafter"/>
</dbReference>
<dbReference type="Pfam" id="PF01266">
    <property type="entry name" value="DAO"/>
    <property type="match status" value="1"/>
</dbReference>
<comment type="caution">
    <text evidence="4">The sequence shown here is derived from an EMBL/GenBank/DDBJ whole genome shotgun (WGS) entry which is preliminary data.</text>
</comment>
<dbReference type="RefSeq" id="WP_099123836.1">
    <property type="nucleotide sequence ID" value="NZ_CAWNRH010000093.1"/>
</dbReference>
<dbReference type="PANTHER" id="PTHR13847">
    <property type="entry name" value="SARCOSINE DEHYDROGENASE-RELATED"/>
    <property type="match status" value="1"/>
</dbReference>
<dbReference type="Gene3D" id="3.50.50.60">
    <property type="entry name" value="FAD/NAD(P)-binding domain"/>
    <property type="match status" value="2"/>
</dbReference>
<reference evidence="4 5" key="1">
    <citation type="journal article" date="2017" name="Nat. Microbiol.">
        <title>Natural product diversity associated with the nematode symbionts Photorhabdus and Xenorhabdus.</title>
        <authorList>
            <person name="Tobias N.J."/>
            <person name="Wolff H."/>
            <person name="Djahanschiri B."/>
            <person name="Grundmann F."/>
            <person name="Kronenwerth M."/>
            <person name="Shi Y.M."/>
            <person name="Simonyi S."/>
            <person name="Grun P."/>
            <person name="Shapiro-Ilan D."/>
            <person name="Pidot S.J."/>
            <person name="Stinear T.P."/>
            <person name="Ebersberger I."/>
            <person name="Bode H.B."/>
        </authorList>
    </citation>
    <scope>NUCLEOTIDE SEQUENCE [LARGE SCALE GENOMIC DNA]</scope>
    <source>
        <strain evidence="4 5">DSM 17904</strain>
    </source>
</reference>
<dbReference type="InterPro" id="IPR006076">
    <property type="entry name" value="FAD-dep_OxRdtase"/>
</dbReference>
<evidence type="ECO:0000256" key="2">
    <source>
        <dbReference type="ARBA" id="ARBA00023002"/>
    </source>
</evidence>
<evidence type="ECO:0000313" key="5">
    <source>
        <dbReference type="Proteomes" id="UP000222366"/>
    </source>
</evidence>
<keyword evidence="2" id="KW-0560">Oxidoreductase</keyword>
<gene>
    <name evidence="4" type="ORF">Xsto_00208</name>
</gene>
<dbReference type="InterPro" id="IPR036188">
    <property type="entry name" value="FAD/NAD-bd_sf"/>
</dbReference>
<comment type="similarity">
    <text evidence="1">Belongs to the DadA oxidoreductase family.</text>
</comment>
<accession>A0A2D0KWG4</accession>
<dbReference type="GO" id="GO:0008718">
    <property type="term" value="F:D-amino-acid dehydrogenase activity"/>
    <property type="evidence" value="ECO:0007669"/>
    <property type="project" value="TreeGrafter"/>
</dbReference>
<dbReference type="PROSITE" id="PS51318">
    <property type="entry name" value="TAT"/>
    <property type="match status" value="1"/>
</dbReference>
<dbReference type="GO" id="GO:0055130">
    <property type="term" value="P:D-alanine catabolic process"/>
    <property type="evidence" value="ECO:0007669"/>
    <property type="project" value="TreeGrafter"/>
</dbReference>
<dbReference type="InterPro" id="IPR006311">
    <property type="entry name" value="TAT_signal"/>
</dbReference>